<protein>
    <submittedName>
        <fullName evidence="1">Uncharacterized protein</fullName>
    </submittedName>
</protein>
<sequence length="43" mass="4788">MAFAHSLEYIEGKKKSLIFTQDKILSTDGEGVPELIISYIIMG</sequence>
<dbReference type="EMBL" id="BART01010123">
    <property type="protein sequence ID" value="GAG85423.1"/>
    <property type="molecule type" value="Genomic_DNA"/>
</dbReference>
<reference evidence="1" key="1">
    <citation type="journal article" date="2014" name="Front. Microbiol.">
        <title>High frequency of phylogenetically diverse reductive dehalogenase-homologous genes in deep subseafloor sedimentary metagenomes.</title>
        <authorList>
            <person name="Kawai M."/>
            <person name="Futagami T."/>
            <person name="Toyoda A."/>
            <person name="Takaki Y."/>
            <person name="Nishi S."/>
            <person name="Hori S."/>
            <person name="Arai W."/>
            <person name="Tsubouchi T."/>
            <person name="Morono Y."/>
            <person name="Uchiyama I."/>
            <person name="Ito T."/>
            <person name="Fujiyama A."/>
            <person name="Inagaki F."/>
            <person name="Takami H."/>
        </authorList>
    </citation>
    <scope>NUCLEOTIDE SEQUENCE</scope>
    <source>
        <strain evidence="1">Expedition CK06-06</strain>
    </source>
</reference>
<comment type="caution">
    <text evidence="1">The sequence shown here is derived from an EMBL/GenBank/DDBJ whole genome shotgun (WGS) entry which is preliminary data.</text>
</comment>
<feature type="non-terminal residue" evidence="1">
    <location>
        <position position="43"/>
    </location>
</feature>
<accession>X1BMW4</accession>
<gene>
    <name evidence="1" type="ORF">S01H4_22176</name>
</gene>
<proteinExistence type="predicted"/>
<evidence type="ECO:0000313" key="1">
    <source>
        <dbReference type="EMBL" id="GAG85423.1"/>
    </source>
</evidence>
<organism evidence="1">
    <name type="scientific">marine sediment metagenome</name>
    <dbReference type="NCBI Taxonomy" id="412755"/>
    <lineage>
        <taxon>unclassified sequences</taxon>
        <taxon>metagenomes</taxon>
        <taxon>ecological metagenomes</taxon>
    </lineage>
</organism>
<name>X1BMW4_9ZZZZ</name>
<dbReference type="AlphaFoldDB" id="X1BMW4"/>